<dbReference type="AlphaFoldDB" id="A0A085TW63"/>
<gene>
    <name evidence="1" type="ORF">DW2_10364</name>
</gene>
<organism evidence="1 2">
    <name type="scientific">Thioclava atlantica</name>
    <dbReference type="NCBI Taxonomy" id="1317124"/>
    <lineage>
        <taxon>Bacteria</taxon>
        <taxon>Pseudomonadati</taxon>
        <taxon>Pseudomonadota</taxon>
        <taxon>Alphaproteobacteria</taxon>
        <taxon>Rhodobacterales</taxon>
        <taxon>Paracoccaceae</taxon>
        <taxon>Thioclava</taxon>
    </lineage>
</organism>
<dbReference type="PATRIC" id="fig|1317124.6.peg.2099"/>
<proteinExistence type="predicted"/>
<dbReference type="Pfam" id="PF20083">
    <property type="entry name" value="DUF6477"/>
    <property type="match status" value="1"/>
</dbReference>
<dbReference type="eggNOG" id="ENOG5032YYG">
    <property type="taxonomic scope" value="Bacteria"/>
</dbReference>
<dbReference type="EMBL" id="AQRC01000007">
    <property type="protein sequence ID" value="KFE34960.1"/>
    <property type="molecule type" value="Genomic_DNA"/>
</dbReference>
<dbReference type="STRING" id="1317124.DW2_10364"/>
<accession>A0A085TW63</accession>
<evidence type="ECO:0000313" key="2">
    <source>
        <dbReference type="Proteomes" id="UP000028607"/>
    </source>
</evidence>
<dbReference type="OrthoDB" id="7875218at2"/>
<reference evidence="2" key="1">
    <citation type="submission" date="2013-04" db="EMBL/GenBank/DDBJ databases">
        <title>Thioclava sp. 13D2W-2 Genome Sequencing.</title>
        <authorList>
            <person name="Lai Q."/>
            <person name="Li G."/>
            <person name="Shao Z."/>
        </authorList>
    </citation>
    <scope>NUCLEOTIDE SEQUENCE [LARGE SCALE GENOMIC DNA]</scope>
    <source>
        <strain evidence="2">13D2W-2</strain>
    </source>
</reference>
<sequence length="103" mass="11695">MSNPQPLPPCPDLSGLTRPRLLVRAARFGLRDYNRRRDLKRLMRLADPPHPEAALRQLMAEEDALEQARRAGEATYSFARHIELLIAVMAEARLLPRPALSET</sequence>
<keyword evidence="2" id="KW-1185">Reference proteome</keyword>
<dbReference type="Proteomes" id="UP000028607">
    <property type="component" value="Unassembled WGS sequence"/>
</dbReference>
<name>A0A085TW63_9RHOB</name>
<comment type="caution">
    <text evidence="1">The sequence shown here is derived from an EMBL/GenBank/DDBJ whole genome shotgun (WGS) entry which is preliminary data.</text>
</comment>
<evidence type="ECO:0000313" key="1">
    <source>
        <dbReference type="EMBL" id="KFE34960.1"/>
    </source>
</evidence>
<reference evidence="1 2" key="2">
    <citation type="journal article" date="2015" name="Antonie Van Leeuwenhoek">
        <title>Thioclava indica sp. nov., isolated from surface seawater of the Indian Ocean.</title>
        <authorList>
            <person name="Liu Y."/>
            <person name="Lai Q."/>
            <person name="Du J."/>
            <person name="Xu H."/>
            <person name="Jiang L."/>
            <person name="Shao Z."/>
        </authorList>
    </citation>
    <scope>NUCLEOTIDE SEQUENCE [LARGE SCALE GENOMIC DNA]</scope>
    <source>
        <strain evidence="1 2">13D2W-2</strain>
    </source>
</reference>
<protein>
    <submittedName>
        <fullName evidence="1">Uncharacterized protein</fullName>
    </submittedName>
</protein>
<dbReference type="RefSeq" id="WP_038146084.1">
    <property type="nucleotide sequence ID" value="NZ_AQRC01000007.1"/>
</dbReference>
<dbReference type="InterPro" id="IPR045516">
    <property type="entry name" value="DUF6477"/>
</dbReference>